<proteinExistence type="predicted"/>
<organism evidence="2 3">
    <name type="scientific">Araneus ventricosus</name>
    <name type="common">Orbweaver spider</name>
    <name type="synonym">Epeira ventricosa</name>
    <dbReference type="NCBI Taxonomy" id="182803"/>
    <lineage>
        <taxon>Eukaryota</taxon>
        <taxon>Metazoa</taxon>
        <taxon>Ecdysozoa</taxon>
        <taxon>Arthropoda</taxon>
        <taxon>Chelicerata</taxon>
        <taxon>Arachnida</taxon>
        <taxon>Araneae</taxon>
        <taxon>Araneomorphae</taxon>
        <taxon>Entelegynae</taxon>
        <taxon>Araneoidea</taxon>
        <taxon>Araneidae</taxon>
        <taxon>Araneus</taxon>
    </lineage>
</organism>
<dbReference type="AlphaFoldDB" id="A0A4Y2V6M3"/>
<evidence type="ECO:0000256" key="1">
    <source>
        <dbReference type="SAM" id="MobiDB-lite"/>
    </source>
</evidence>
<gene>
    <name evidence="2" type="primary">Cacna1h_0</name>
    <name evidence="2" type="ORF">AVEN_205707_1</name>
</gene>
<dbReference type="Proteomes" id="UP000499080">
    <property type="component" value="Unassembled WGS sequence"/>
</dbReference>
<reference evidence="2 3" key="1">
    <citation type="journal article" date="2019" name="Sci. Rep.">
        <title>Orb-weaving spider Araneus ventricosus genome elucidates the spidroin gene catalogue.</title>
        <authorList>
            <person name="Kono N."/>
            <person name="Nakamura H."/>
            <person name="Ohtoshi R."/>
            <person name="Moran D.A.P."/>
            <person name="Shinohara A."/>
            <person name="Yoshida Y."/>
            <person name="Fujiwara M."/>
            <person name="Mori M."/>
            <person name="Tomita M."/>
            <person name="Arakawa K."/>
        </authorList>
    </citation>
    <scope>NUCLEOTIDE SEQUENCE [LARGE SCALE GENOMIC DNA]</scope>
</reference>
<accession>A0A4Y2V6M3</accession>
<feature type="region of interest" description="Disordered" evidence="1">
    <location>
        <begin position="1"/>
        <end position="23"/>
    </location>
</feature>
<protein>
    <submittedName>
        <fullName evidence="2">Voltage-dependent T-type calcium channel subunit alpha-1H</fullName>
    </submittedName>
</protein>
<keyword evidence="3" id="KW-1185">Reference proteome</keyword>
<sequence>SIQGVTSKTRREQQGYTLRGGGTPVQNVCPMNSCNLEGIIHSAEGKALYIYI</sequence>
<feature type="non-terminal residue" evidence="2">
    <location>
        <position position="1"/>
    </location>
</feature>
<evidence type="ECO:0000313" key="3">
    <source>
        <dbReference type="Proteomes" id="UP000499080"/>
    </source>
</evidence>
<dbReference type="EMBL" id="BGPR01042789">
    <property type="protein sequence ID" value="GBO19310.1"/>
    <property type="molecule type" value="Genomic_DNA"/>
</dbReference>
<name>A0A4Y2V6M3_ARAVE</name>
<evidence type="ECO:0000313" key="2">
    <source>
        <dbReference type="EMBL" id="GBO19310.1"/>
    </source>
</evidence>
<comment type="caution">
    <text evidence="2">The sequence shown here is derived from an EMBL/GenBank/DDBJ whole genome shotgun (WGS) entry which is preliminary data.</text>
</comment>